<evidence type="ECO:0000259" key="2">
    <source>
        <dbReference type="Pfam" id="PF18912"/>
    </source>
</evidence>
<dbReference type="AlphaFoldDB" id="A0A074ME03"/>
<dbReference type="SUPFAM" id="SSF53271">
    <property type="entry name" value="PRTase-like"/>
    <property type="match status" value="1"/>
</dbReference>
<dbReference type="PANTHER" id="PTHR47505:SF1">
    <property type="entry name" value="DNA UTILIZATION PROTEIN YHGH"/>
    <property type="match status" value="1"/>
</dbReference>
<evidence type="ECO:0000313" key="3">
    <source>
        <dbReference type="EMBL" id="KEO84057.1"/>
    </source>
</evidence>
<dbReference type="EMBL" id="JMIR01000006">
    <property type="protein sequence ID" value="KEO84057.1"/>
    <property type="molecule type" value="Genomic_DNA"/>
</dbReference>
<dbReference type="eggNOG" id="COG1040">
    <property type="taxonomic scope" value="Bacteria"/>
</dbReference>
<proteinExistence type="inferred from homology"/>
<dbReference type="Proteomes" id="UP000027931">
    <property type="component" value="Unassembled WGS sequence"/>
</dbReference>
<sequence>MLNLLFPRPLHCLLCRQNFTHTTEEAVCALCLAQVQASAPPLCRSCGKHSPGRSVCYDCRRREESFFLKACSYGPYHGRLRELILALKKDRRTEVLPILTGYLADVWAGQLADRDIALLVPVPISEEKRRERGFNQAGLLARELGRAVRVDVCEALKWLGKRRAQIARDRQQRLEGMEGELGLTEFSMEVAGKVVCLLDDVYTTGATANACAKKLHEAGARAVYVLTVAR</sequence>
<keyword evidence="4" id="KW-1185">Reference proteome</keyword>
<protein>
    <recommendedName>
        <fullName evidence="2">Double zinc ribbon domain-containing protein</fullName>
    </recommendedName>
</protein>
<organism evidence="3 4">
    <name type="scientific">Tumebacillus flagellatus</name>
    <dbReference type="NCBI Taxonomy" id="1157490"/>
    <lineage>
        <taxon>Bacteria</taxon>
        <taxon>Bacillati</taxon>
        <taxon>Bacillota</taxon>
        <taxon>Bacilli</taxon>
        <taxon>Bacillales</taxon>
        <taxon>Alicyclobacillaceae</taxon>
        <taxon>Tumebacillus</taxon>
    </lineage>
</organism>
<dbReference type="CDD" id="cd06223">
    <property type="entry name" value="PRTases_typeI"/>
    <property type="match status" value="1"/>
</dbReference>
<gene>
    <name evidence="3" type="ORF">EL26_06230</name>
</gene>
<dbReference type="Gene3D" id="3.40.50.2020">
    <property type="match status" value="1"/>
</dbReference>
<accession>A0A074ME03</accession>
<dbReference type="InterPro" id="IPR051910">
    <property type="entry name" value="ComF/GntX_DNA_util-trans"/>
</dbReference>
<dbReference type="PANTHER" id="PTHR47505">
    <property type="entry name" value="DNA UTILIZATION PROTEIN YHGH"/>
    <property type="match status" value="1"/>
</dbReference>
<feature type="domain" description="Double zinc ribbon" evidence="2">
    <location>
        <begin position="2"/>
        <end position="60"/>
    </location>
</feature>
<name>A0A074ME03_9BACL</name>
<dbReference type="Pfam" id="PF18912">
    <property type="entry name" value="DZR_2"/>
    <property type="match status" value="1"/>
</dbReference>
<dbReference type="InterPro" id="IPR044005">
    <property type="entry name" value="DZR_2"/>
</dbReference>
<dbReference type="InterPro" id="IPR000836">
    <property type="entry name" value="PRTase_dom"/>
</dbReference>
<evidence type="ECO:0000256" key="1">
    <source>
        <dbReference type="ARBA" id="ARBA00008007"/>
    </source>
</evidence>
<comment type="similarity">
    <text evidence="1">Belongs to the ComF/GntX family.</text>
</comment>
<dbReference type="STRING" id="1157490.EL26_06230"/>
<evidence type="ECO:0000313" key="4">
    <source>
        <dbReference type="Proteomes" id="UP000027931"/>
    </source>
</evidence>
<comment type="caution">
    <text evidence="3">The sequence shown here is derived from an EMBL/GenBank/DDBJ whole genome shotgun (WGS) entry which is preliminary data.</text>
</comment>
<reference evidence="3 4" key="1">
    <citation type="journal article" date="2013" name="Int. J. Syst. Evol. Microbiol.">
        <title>Tumebacillus flagellatus sp. nov., an alpha-amylase/pullulanase-producing bacterium isolated from cassava wastewater.</title>
        <authorList>
            <person name="Wang Q."/>
            <person name="Xie N."/>
            <person name="Qin Y."/>
            <person name="Shen N."/>
            <person name="Zhu J."/>
            <person name="Mi H."/>
            <person name="Huang R."/>
        </authorList>
    </citation>
    <scope>NUCLEOTIDE SEQUENCE [LARGE SCALE GENOMIC DNA]</scope>
    <source>
        <strain evidence="3 4">GST4</strain>
    </source>
</reference>
<dbReference type="InterPro" id="IPR029057">
    <property type="entry name" value="PRTase-like"/>
</dbReference>